<feature type="transmembrane region" description="Helical" evidence="4">
    <location>
        <begin position="234"/>
        <end position="255"/>
    </location>
</feature>
<dbReference type="InterPro" id="IPR025948">
    <property type="entry name" value="HTH-like_dom"/>
</dbReference>
<feature type="transmembrane region" description="Helical" evidence="4">
    <location>
        <begin position="471"/>
        <end position="489"/>
    </location>
</feature>
<feature type="domain" description="Major facilitator superfamily (MFS) profile" evidence="5">
    <location>
        <begin position="372"/>
        <end position="556"/>
    </location>
</feature>
<proteinExistence type="predicted"/>
<keyword evidence="3 4" id="KW-0472">Membrane</keyword>
<accession>A0A291GFS7</accession>
<dbReference type="GO" id="GO:0015074">
    <property type="term" value="P:DNA integration"/>
    <property type="evidence" value="ECO:0007669"/>
    <property type="project" value="InterPro"/>
</dbReference>
<evidence type="ECO:0000256" key="4">
    <source>
        <dbReference type="SAM" id="Phobius"/>
    </source>
</evidence>
<dbReference type="InterPro" id="IPR001584">
    <property type="entry name" value="Integrase_cat-core"/>
</dbReference>
<dbReference type="PROSITE" id="PS50994">
    <property type="entry name" value="INTEGRASE"/>
    <property type="match status" value="1"/>
</dbReference>
<dbReference type="PROSITE" id="PS50850">
    <property type="entry name" value="MFS"/>
    <property type="match status" value="1"/>
</dbReference>
<feature type="transmembrane region" description="Helical" evidence="4">
    <location>
        <begin position="375"/>
        <end position="399"/>
    </location>
</feature>
<dbReference type="NCBIfam" id="NF033516">
    <property type="entry name" value="transpos_IS3"/>
    <property type="match status" value="1"/>
</dbReference>
<dbReference type="PANTHER" id="PTHR46889:SF4">
    <property type="entry name" value="TRANSPOSASE INSO FOR INSERTION SEQUENCE ELEMENT IS911B-RELATED"/>
    <property type="match status" value="1"/>
</dbReference>
<gene>
    <name evidence="7" type="ORF">CEW89_16650</name>
</gene>
<dbReference type="InterPro" id="IPR012337">
    <property type="entry name" value="RNaseH-like_sf"/>
</dbReference>
<evidence type="ECO:0000313" key="8">
    <source>
        <dbReference type="Proteomes" id="UP000217935"/>
    </source>
</evidence>
<feature type="transmembrane region" description="Helical" evidence="4">
    <location>
        <begin position="527"/>
        <end position="546"/>
    </location>
</feature>
<dbReference type="InterPro" id="IPR036397">
    <property type="entry name" value="RNaseH_sf"/>
</dbReference>
<evidence type="ECO:0008006" key="9">
    <source>
        <dbReference type="Google" id="ProtNLM"/>
    </source>
</evidence>
<evidence type="ECO:0000259" key="6">
    <source>
        <dbReference type="PROSITE" id="PS50994"/>
    </source>
</evidence>
<dbReference type="Pfam" id="PF00665">
    <property type="entry name" value="rve"/>
    <property type="match status" value="1"/>
</dbReference>
<feature type="domain" description="Integrase catalytic" evidence="6">
    <location>
        <begin position="122"/>
        <end position="217"/>
    </location>
</feature>
<dbReference type="InterPro" id="IPR036259">
    <property type="entry name" value="MFS_trans_sf"/>
</dbReference>
<evidence type="ECO:0000259" key="5">
    <source>
        <dbReference type="PROSITE" id="PS50850"/>
    </source>
</evidence>
<dbReference type="AlphaFoldDB" id="A0A291GFS7"/>
<feature type="transmembrane region" description="Helical" evidence="4">
    <location>
        <begin position="261"/>
        <end position="287"/>
    </location>
</feature>
<dbReference type="KEGG" id="ceh:CEW89_16650"/>
<keyword evidence="1 4" id="KW-0812">Transmembrane</keyword>
<dbReference type="InterPro" id="IPR020846">
    <property type="entry name" value="MFS_dom"/>
</dbReference>
<feature type="transmembrane region" description="Helical" evidence="4">
    <location>
        <begin position="299"/>
        <end position="320"/>
    </location>
</feature>
<organism evidence="7 8">
    <name type="scientific">Celeribacter ethanolicus</name>
    <dbReference type="NCBI Taxonomy" id="1758178"/>
    <lineage>
        <taxon>Bacteria</taxon>
        <taxon>Pseudomonadati</taxon>
        <taxon>Pseudomonadota</taxon>
        <taxon>Alphaproteobacteria</taxon>
        <taxon>Rhodobacterales</taxon>
        <taxon>Roseobacteraceae</taxon>
        <taxon>Celeribacter</taxon>
    </lineage>
</organism>
<dbReference type="SUPFAM" id="SSF103473">
    <property type="entry name" value="MFS general substrate transporter"/>
    <property type="match status" value="1"/>
</dbReference>
<dbReference type="Proteomes" id="UP000217935">
    <property type="component" value="Chromosome"/>
</dbReference>
<dbReference type="EMBL" id="CP022196">
    <property type="protein sequence ID" value="ATG49055.1"/>
    <property type="molecule type" value="Genomic_DNA"/>
</dbReference>
<name>A0A291GFS7_9RHOB</name>
<dbReference type="GO" id="GO:0022857">
    <property type="term" value="F:transmembrane transporter activity"/>
    <property type="evidence" value="ECO:0007669"/>
    <property type="project" value="InterPro"/>
</dbReference>
<feature type="transmembrane region" description="Helical" evidence="4">
    <location>
        <begin position="411"/>
        <end position="433"/>
    </location>
</feature>
<evidence type="ECO:0000256" key="1">
    <source>
        <dbReference type="ARBA" id="ARBA00022692"/>
    </source>
</evidence>
<protein>
    <recommendedName>
        <fullName evidence="9">Integrase catalytic domain-containing protein</fullName>
    </recommendedName>
</protein>
<keyword evidence="8" id="KW-1185">Reference proteome</keyword>
<dbReference type="Pfam" id="PF13276">
    <property type="entry name" value="HTH_21"/>
    <property type="match status" value="1"/>
</dbReference>
<evidence type="ECO:0000313" key="7">
    <source>
        <dbReference type="EMBL" id="ATG49055.1"/>
    </source>
</evidence>
<evidence type="ECO:0000256" key="3">
    <source>
        <dbReference type="ARBA" id="ARBA00023136"/>
    </source>
</evidence>
<feature type="transmembrane region" description="Helical" evidence="4">
    <location>
        <begin position="445"/>
        <end position="465"/>
    </location>
</feature>
<dbReference type="Gene3D" id="3.30.420.10">
    <property type="entry name" value="Ribonuclease H-like superfamily/Ribonuclease H"/>
    <property type="match status" value="1"/>
</dbReference>
<evidence type="ECO:0000256" key="2">
    <source>
        <dbReference type="ARBA" id="ARBA00022989"/>
    </source>
</evidence>
<feature type="transmembrane region" description="Helical" evidence="4">
    <location>
        <begin position="326"/>
        <end position="344"/>
    </location>
</feature>
<sequence length="556" mass="61306">MRFRFVEEHRNHFPANRLCSVVGVSTRGLRAFRSRPASRRQRSDMVTLAHIKEQSRLSLGSYGRPRMTEELKEIGLDVGHRRVGRLMRENGIRVERSKKYKVTTDSNHAFNIGPNLLNRDFHADQPNQKWAGDISYVWTREGWLYLAVILDLHSRRVIGWAVSNRMKRDLAIRALNMAIAFRAPPKGCIHHTDRGSQYCSHDYQKLLRQHGFTVSTTMISNRAFAKRLDSGQEAFWFVGIAIGGYLLATISVAVFPAIFSIFTVAAVGFGLGSSGISTMFSLGMAFMREGGLTHDRLNAYMRAATSAGWMVGPAISFFVANTLGRVHVFVFCAVLGVGWLLLWVKGIPRNARLVAAEGPIQNEIYDYSSSRSLKAALLFVFLLSLVNSLSFTALPLFYVREAGLPNYSPGVSFAIKTLVEVVAVFSTPVLIVWLGMRASLLTTSLLAVVATAFLANIETFPQLLLGATLEGLYYGLFASLGITYVQSCAKGNQATATAHYWNILFAGGLVGGPAVGVIASALDFQMVLYVASMFALLSFLVLWVIGDEQPHLTGSN</sequence>
<keyword evidence="2 4" id="KW-1133">Transmembrane helix</keyword>
<dbReference type="InterPro" id="IPR050900">
    <property type="entry name" value="Transposase_IS3/IS150/IS904"/>
</dbReference>
<feature type="transmembrane region" description="Helical" evidence="4">
    <location>
        <begin position="501"/>
        <end position="521"/>
    </location>
</feature>
<reference evidence="7 8" key="1">
    <citation type="submission" date="2017-06" db="EMBL/GenBank/DDBJ databases">
        <title>Celeribacter sp. TSPH2 complete genome sequence.</title>
        <authorList>
            <person name="Woo J.-H."/>
            <person name="Kim H.-S."/>
        </authorList>
    </citation>
    <scope>NUCLEOTIDE SEQUENCE [LARGE SCALE GENOMIC DNA]</scope>
    <source>
        <strain evidence="7 8">TSPH2</strain>
    </source>
</reference>
<dbReference type="Gene3D" id="1.20.1250.20">
    <property type="entry name" value="MFS general substrate transporter like domains"/>
    <property type="match status" value="1"/>
</dbReference>
<dbReference type="PANTHER" id="PTHR46889">
    <property type="entry name" value="TRANSPOSASE INSF FOR INSERTION SEQUENCE IS3B-RELATED"/>
    <property type="match status" value="1"/>
</dbReference>
<dbReference type="GO" id="GO:0003676">
    <property type="term" value="F:nucleic acid binding"/>
    <property type="evidence" value="ECO:0007669"/>
    <property type="project" value="InterPro"/>
</dbReference>
<dbReference type="InterPro" id="IPR048020">
    <property type="entry name" value="Transpos_IS3"/>
</dbReference>
<dbReference type="SUPFAM" id="SSF53098">
    <property type="entry name" value="Ribonuclease H-like"/>
    <property type="match status" value="1"/>
</dbReference>